<evidence type="ECO:0000313" key="2">
    <source>
        <dbReference type="Proteomes" id="UP000829447"/>
    </source>
</evidence>
<evidence type="ECO:0000313" key="1">
    <source>
        <dbReference type="EMBL" id="MCI4374945.1"/>
    </source>
</evidence>
<gene>
    <name evidence="1" type="ORF">PGIGA_G00012370</name>
</gene>
<accession>A0ACC5W7Y5</accession>
<dbReference type="Proteomes" id="UP000829447">
    <property type="component" value="Linkage Group LG1"/>
</dbReference>
<feature type="non-terminal residue" evidence="1">
    <location>
        <position position="1"/>
    </location>
</feature>
<reference evidence="1 2" key="1">
    <citation type="journal article" date="2022" name="bioRxiv">
        <title>An ancient truncated duplication of the anti-Mullerian hormone receptor type 2 gene is a potential conserved master sex determinant in the Pangasiidae catfish family.</title>
        <authorList>
            <person name="Wen M."/>
            <person name="Pan Q."/>
            <person name="Jouanno E."/>
            <person name="Montfort J."/>
            <person name="Zahm M."/>
            <person name="Cabau C."/>
            <person name="Klopp C."/>
            <person name="Iampietro C."/>
            <person name="Roques C."/>
            <person name="Bouchez O."/>
            <person name="Castinel A."/>
            <person name="Donnadieu C."/>
            <person name="Parrinello H."/>
            <person name="Poncet C."/>
            <person name="Belmonte E."/>
            <person name="Gautier V."/>
            <person name="Avarre J.-C."/>
            <person name="Dugue R."/>
            <person name="Gustiano R."/>
            <person name="Ha T.T.T."/>
            <person name="Campet M."/>
            <person name="Sriphairoj K."/>
            <person name="Ribolli J."/>
            <person name="de Almeida F.L."/>
            <person name="Desvignes T."/>
            <person name="Postlethwait J.H."/>
            <person name="Bucao C.F."/>
            <person name="Robinson-Rechavi M."/>
            <person name="Bobe J."/>
            <person name="Herpin A."/>
            <person name="Guiguen Y."/>
        </authorList>
    </citation>
    <scope>NUCLEOTIDE SEQUENCE [LARGE SCALE GENOMIC DNA]</scope>
    <source>
        <strain evidence="1">YG-Dec2019</strain>
    </source>
</reference>
<protein>
    <submittedName>
        <fullName evidence="1">Uncharacterized protein</fullName>
    </submittedName>
</protein>
<proteinExistence type="predicted"/>
<name>A0ACC5W7Y5_PANGG</name>
<organism evidence="1 2">
    <name type="scientific">Pangasianodon gigas</name>
    <name type="common">Mekong giant catfish</name>
    <name type="synonym">Pangasius gigas</name>
    <dbReference type="NCBI Taxonomy" id="30993"/>
    <lineage>
        <taxon>Eukaryota</taxon>
        <taxon>Metazoa</taxon>
        <taxon>Chordata</taxon>
        <taxon>Craniata</taxon>
        <taxon>Vertebrata</taxon>
        <taxon>Euteleostomi</taxon>
        <taxon>Actinopterygii</taxon>
        <taxon>Neopterygii</taxon>
        <taxon>Teleostei</taxon>
        <taxon>Ostariophysi</taxon>
        <taxon>Siluriformes</taxon>
        <taxon>Pangasiidae</taxon>
        <taxon>Pangasianodon</taxon>
    </lineage>
</organism>
<sequence length="169" mass="19751">DIKILETDGIELPFSTDRVYGTICQVTGDNLGMHSILGFTESFSGHYFCRLCLTDKVDVQSVYSEDDFRVILHDWTIYEQQCSELESDPQLKSRHGLKRSSTFNSLQYFHVCHNYSLDVMHDLLEGVVQFEMKLLFEYLSENVVTQSELLTRIYSYDYGYLERKTALQR</sequence>
<keyword evidence="2" id="KW-1185">Reference proteome</keyword>
<comment type="caution">
    <text evidence="1">The sequence shown here is derived from an EMBL/GenBank/DDBJ whole genome shotgun (WGS) entry which is preliminary data.</text>
</comment>
<dbReference type="EMBL" id="CM040454">
    <property type="protein sequence ID" value="MCI4374945.1"/>
    <property type="molecule type" value="Genomic_DNA"/>
</dbReference>